<evidence type="ECO:0000313" key="8">
    <source>
        <dbReference type="EMBL" id="UYQ95693.1"/>
    </source>
</evidence>
<evidence type="ECO:0000313" key="9">
    <source>
        <dbReference type="Proteomes" id="UP001162741"/>
    </source>
</evidence>
<dbReference type="EMBL" id="CP107006">
    <property type="protein sequence ID" value="UYQ95693.1"/>
    <property type="molecule type" value="Genomic_DNA"/>
</dbReference>
<evidence type="ECO:0000256" key="2">
    <source>
        <dbReference type="ARBA" id="ARBA00022475"/>
    </source>
</evidence>
<dbReference type="RefSeq" id="WP_264283388.1">
    <property type="nucleotide sequence ID" value="NZ_CP107006.1"/>
</dbReference>
<keyword evidence="6 8" id="KW-0012">Acyltransferase</keyword>
<evidence type="ECO:0000256" key="4">
    <source>
        <dbReference type="ARBA" id="ARBA00022679"/>
    </source>
</evidence>
<dbReference type="InterPro" id="IPR004960">
    <property type="entry name" value="LipA_acyltrans"/>
</dbReference>
<comment type="subcellular location">
    <subcellularLocation>
        <location evidence="1">Cell inner membrane</location>
    </subcellularLocation>
</comment>
<keyword evidence="3" id="KW-0997">Cell inner membrane</keyword>
<dbReference type="PIRSF" id="PIRSF026649">
    <property type="entry name" value="MsbB"/>
    <property type="match status" value="1"/>
</dbReference>
<keyword evidence="2" id="KW-1003">Cell membrane</keyword>
<evidence type="ECO:0000256" key="3">
    <source>
        <dbReference type="ARBA" id="ARBA00022519"/>
    </source>
</evidence>
<name>A0ABY6J7M8_9BACT</name>
<dbReference type="PANTHER" id="PTHR30606">
    <property type="entry name" value="LIPID A BIOSYNTHESIS LAUROYL ACYLTRANSFERASE"/>
    <property type="match status" value="1"/>
</dbReference>
<organism evidence="8 9">
    <name type="scientific">Chitinophaga horti</name>
    <dbReference type="NCBI Taxonomy" id="2920382"/>
    <lineage>
        <taxon>Bacteria</taxon>
        <taxon>Pseudomonadati</taxon>
        <taxon>Bacteroidota</taxon>
        <taxon>Chitinophagia</taxon>
        <taxon>Chitinophagales</taxon>
        <taxon>Chitinophagaceae</taxon>
        <taxon>Chitinophaga</taxon>
    </lineage>
</organism>
<keyword evidence="9" id="KW-1185">Reference proteome</keyword>
<dbReference type="Proteomes" id="UP001162741">
    <property type="component" value="Chromosome"/>
</dbReference>
<keyword evidence="4" id="KW-0808">Transferase</keyword>
<dbReference type="CDD" id="cd07984">
    <property type="entry name" value="LPLAT_LABLAT-like"/>
    <property type="match status" value="1"/>
</dbReference>
<evidence type="ECO:0000256" key="1">
    <source>
        <dbReference type="ARBA" id="ARBA00004533"/>
    </source>
</evidence>
<proteinExistence type="predicted"/>
<protein>
    <submittedName>
        <fullName evidence="8">Lysophospholipid acyltransferase family protein</fullName>
    </submittedName>
</protein>
<feature type="transmembrane region" description="Helical" evidence="7">
    <location>
        <begin position="12"/>
        <end position="39"/>
    </location>
</feature>
<gene>
    <name evidence="8" type="ORF">MKQ68_11330</name>
</gene>
<reference evidence="8" key="1">
    <citation type="submission" date="2022-10" db="EMBL/GenBank/DDBJ databases">
        <title>Chitinophaga sp. nov., isolated from soil.</title>
        <authorList>
            <person name="Jeon C.O."/>
        </authorList>
    </citation>
    <scope>NUCLEOTIDE SEQUENCE</scope>
    <source>
        <strain evidence="8">R8</strain>
    </source>
</reference>
<evidence type="ECO:0000256" key="7">
    <source>
        <dbReference type="SAM" id="Phobius"/>
    </source>
</evidence>
<accession>A0ABY6J7M8</accession>
<keyword evidence="5 7" id="KW-0472">Membrane</keyword>
<keyword evidence="7" id="KW-1133">Transmembrane helix</keyword>
<keyword evidence="7" id="KW-0812">Transmembrane</keyword>
<evidence type="ECO:0000256" key="5">
    <source>
        <dbReference type="ARBA" id="ARBA00023136"/>
    </source>
</evidence>
<dbReference type="Pfam" id="PF03279">
    <property type="entry name" value="Lip_A_acyltrans"/>
    <property type="match status" value="1"/>
</dbReference>
<dbReference type="PANTHER" id="PTHR30606:SF10">
    <property type="entry name" value="PHOSPHATIDYLINOSITOL MANNOSIDE ACYLTRANSFERASE"/>
    <property type="match status" value="1"/>
</dbReference>
<dbReference type="GO" id="GO:0016746">
    <property type="term" value="F:acyltransferase activity"/>
    <property type="evidence" value="ECO:0007669"/>
    <property type="project" value="UniProtKB-KW"/>
</dbReference>
<evidence type="ECO:0000256" key="6">
    <source>
        <dbReference type="ARBA" id="ARBA00023315"/>
    </source>
</evidence>
<sequence>MTALLYYLALPVVYLISLLPFPLLYLLSDVFFGVLYYVVRYRRGVVMENLNNSFPEKSPAERARICRDFYRYFCDLFLETFKTLTISKEAMVKHCAFTPETVALFKRLHAEGKSVVLVMGHKGNWEWAGNTFSILCPQQLYVVYHPLRNKHFNGLMYNMRTRFGTKLIAMQDTFRDMVKNRNEISATALIADQSPRRENAQWVRFLNQDTAVFTGTERIAAKMNYQVVYVSVSREKRGYYTVTAEVLVEAPAKEAPGNITSLHTARLEADIINQPSTWLWSHRRWKHKKLTTTATA</sequence>